<dbReference type="SUPFAM" id="SSF55469">
    <property type="entry name" value="FMN-dependent nitroreductase-like"/>
    <property type="match status" value="1"/>
</dbReference>
<dbReference type="AlphaFoldDB" id="A0AA94HLY8"/>
<protein>
    <submittedName>
        <fullName evidence="4">Nitroreductase</fullName>
    </submittedName>
</protein>
<dbReference type="CDD" id="cd02062">
    <property type="entry name" value="Nitro_FMN_reductase"/>
    <property type="match status" value="1"/>
</dbReference>
<dbReference type="InterPro" id="IPR000415">
    <property type="entry name" value="Nitroreductase-like"/>
</dbReference>
<comment type="similarity">
    <text evidence="1">Belongs to the nitroreductase family.</text>
</comment>
<keyword evidence="2" id="KW-0560">Oxidoreductase</keyword>
<dbReference type="GO" id="GO:0016491">
    <property type="term" value="F:oxidoreductase activity"/>
    <property type="evidence" value="ECO:0007669"/>
    <property type="project" value="UniProtKB-KW"/>
</dbReference>
<evidence type="ECO:0000313" key="4">
    <source>
        <dbReference type="EMBL" id="SFS08734.1"/>
    </source>
</evidence>
<comment type="caution">
    <text evidence="4">The sequence shown here is derived from an EMBL/GenBank/DDBJ whole genome shotgun (WGS) entry which is preliminary data.</text>
</comment>
<dbReference type="Gene3D" id="3.40.109.10">
    <property type="entry name" value="NADH Oxidase"/>
    <property type="match status" value="1"/>
</dbReference>
<dbReference type="Pfam" id="PF00881">
    <property type="entry name" value="Nitroreductase"/>
    <property type="match status" value="1"/>
</dbReference>
<dbReference type="PANTHER" id="PTHR43673:SF10">
    <property type="entry name" value="NADH DEHYDROGENASE_NAD(P)H NITROREDUCTASE XCC3605-RELATED"/>
    <property type="match status" value="1"/>
</dbReference>
<dbReference type="EMBL" id="FOZN01000002">
    <property type="protein sequence ID" value="SFS08734.1"/>
    <property type="molecule type" value="Genomic_DNA"/>
</dbReference>
<evidence type="ECO:0000259" key="3">
    <source>
        <dbReference type="Pfam" id="PF00881"/>
    </source>
</evidence>
<dbReference type="Proteomes" id="UP000198506">
    <property type="component" value="Unassembled WGS sequence"/>
</dbReference>
<feature type="domain" description="Nitroreductase" evidence="3">
    <location>
        <begin position="27"/>
        <end position="74"/>
    </location>
</feature>
<sequence length="194" mass="20803">MRPQAAVHDGAMTKPAPDLLDTLRSLRQSRRFLPTPIAHEDLEQLLEVARWTGSAKNTQPWHLIVVTEPEANTALAGYGDFTDFLAGVAASIVVAVEGEGRSVAFDDGRLQERVMLAAAARGIGSGTAWFSSGTARRKVRDLLGFPSHMEPWSAIGLGHTDTSQAQASPQLSGRKAVEEIVSWGRYGVVSPSGE</sequence>
<name>A0AA94HLY8_9MICO</name>
<evidence type="ECO:0000313" key="5">
    <source>
        <dbReference type="Proteomes" id="UP000198506"/>
    </source>
</evidence>
<organism evidence="4 5">
    <name type="scientific">Agrococcus baldri</name>
    <dbReference type="NCBI Taxonomy" id="153730"/>
    <lineage>
        <taxon>Bacteria</taxon>
        <taxon>Bacillati</taxon>
        <taxon>Actinomycetota</taxon>
        <taxon>Actinomycetes</taxon>
        <taxon>Micrococcales</taxon>
        <taxon>Microbacteriaceae</taxon>
        <taxon>Agrococcus</taxon>
    </lineage>
</organism>
<proteinExistence type="inferred from homology"/>
<keyword evidence="5" id="KW-1185">Reference proteome</keyword>
<accession>A0AA94HLY8</accession>
<evidence type="ECO:0000256" key="2">
    <source>
        <dbReference type="ARBA" id="ARBA00023002"/>
    </source>
</evidence>
<evidence type="ECO:0000256" key="1">
    <source>
        <dbReference type="ARBA" id="ARBA00007118"/>
    </source>
</evidence>
<dbReference type="PANTHER" id="PTHR43673">
    <property type="entry name" value="NAD(P)H NITROREDUCTASE YDGI-RELATED"/>
    <property type="match status" value="1"/>
</dbReference>
<dbReference type="InterPro" id="IPR029479">
    <property type="entry name" value="Nitroreductase"/>
</dbReference>
<reference evidence="4 5" key="1">
    <citation type="submission" date="2016-10" db="EMBL/GenBank/DDBJ databases">
        <authorList>
            <person name="Varghese N."/>
            <person name="Submissions S."/>
        </authorList>
    </citation>
    <scope>NUCLEOTIDE SEQUENCE [LARGE SCALE GENOMIC DNA]</scope>
    <source>
        <strain evidence="4 5">IAM 15147</strain>
    </source>
</reference>
<gene>
    <name evidence="4" type="ORF">SAMN04487783_1148</name>
</gene>